<feature type="region of interest" description="Disordered" evidence="1">
    <location>
        <begin position="114"/>
        <end position="136"/>
    </location>
</feature>
<feature type="region of interest" description="Disordered" evidence="1">
    <location>
        <begin position="1"/>
        <end position="81"/>
    </location>
</feature>
<feature type="region of interest" description="Disordered" evidence="1">
    <location>
        <begin position="327"/>
        <end position="348"/>
    </location>
</feature>
<organism evidence="2 3">
    <name type="scientific">Petrolisthes manimaculis</name>
    <dbReference type="NCBI Taxonomy" id="1843537"/>
    <lineage>
        <taxon>Eukaryota</taxon>
        <taxon>Metazoa</taxon>
        <taxon>Ecdysozoa</taxon>
        <taxon>Arthropoda</taxon>
        <taxon>Crustacea</taxon>
        <taxon>Multicrustacea</taxon>
        <taxon>Malacostraca</taxon>
        <taxon>Eumalacostraca</taxon>
        <taxon>Eucarida</taxon>
        <taxon>Decapoda</taxon>
        <taxon>Pleocyemata</taxon>
        <taxon>Anomura</taxon>
        <taxon>Galatheoidea</taxon>
        <taxon>Porcellanidae</taxon>
        <taxon>Petrolisthes</taxon>
    </lineage>
</organism>
<reference evidence="2" key="1">
    <citation type="submission" date="2023-11" db="EMBL/GenBank/DDBJ databases">
        <title>Genome assemblies of two species of porcelain crab, Petrolisthes cinctipes and Petrolisthes manimaculis (Anomura: Porcellanidae).</title>
        <authorList>
            <person name="Angst P."/>
        </authorList>
    </citation>
    <scope>NUCLEOTIDE SEQUENCE</scope>
    <source>
        <strain evidence="2">PB745_02</strain>
        <tissue evidence="2">Gill</tissue>
    </source>
</reference>
<comment type="caution">
    <text evidence="2">The sequence shown here is derived from an EMBL/GenBank/DDBJ whole genome shotgun (WGS) entry which is preliminary data.</text>
</comment>
<dbReference type="Proteomes" id="UP001292094">
    <property type="component" value="Unassembled WGS sequence"/>
</dbReference>
<gene>
    <name evidence="2" type="ORF">Pmani_009636</name>
</gene>
<feature type="region of interest" description="Disordered" evidence="1">
    <location>
        <begin position="153"/>
        <end position="261"/>
    </location>
</feature>
<name>A0AAE1Q4E4_9EUCA</name>
<keyword evidence="3" id="KW-1185">Reference proteome</keyword>
<accession>A0AAE1Q4E4</accession>
<evidence type="ECO:0000256" key="1">
    <source>
        <dbReference type="SAM" id="MobiDB-lite"/>
    </source>
</evidence>
<feature type="compositionally biased region" description="Gly residues" evidence="1">
    <location>
        <begin position="333"/>
        <end position="342"/>
    </location>
</feature>
<evidence type="ECO:0000313" key="2">
    <source>
        <dbReference type="EMBL" id="KAK4319436.1"/>
    </source>
</evidence>
<dbReference type="EMBL" id="JAWZYT010000754">
    <property type="protein sequence ID" value="KAK4319436.1"/>
    <property type="molecule type" value="Genomic_DNA"/>
</dbReference>
<proteinExistence type="predicted"/>
<evidence type="ECO:0000313" key="3">
    <source>
        <dbReference type="Proteomes" id="UP001292094"/>
    </source>
</evidence>
<feature type="compositionally biased region" description="Pro residues" evidence="1">
    <location>
        <begin position="35"/>
        <end position="47"/>
    </location>
</feature>
<feature type="compositionally biased region" description="Basic and acidic residues" evidence="1">
    <location>
        <begin position="164"/>
        <end position="180"/>
    </location>
</feature>
<feature type="compositionally biased region" description="Polar residues" evidence="1">
    <location>
        <begin position="59"/>
        <end position="73"/>
    </location>
</feature>
<dbReference type="AlphaFoldDB" id="A0AAE1Q4E4"/>
<sequence>MSGSGGGSGGGGGLLRTRMTSSPRLRGSKVSSTPTPNPTQPSTPPPAATGGARAGIDTKSPSARRTLVAQQTKAAKDNEVERSERRVVYGMSRNRLLSGDTRLLNARNTTTTPAITNTHKQHDPEKKLTLPSTTTTSGKVVLRQRASAIFTSASSSVPVRRTLSHTEKRKSLSNRIEGDIVSHTQKGKPITSKIGSDVNNTEKRRSLSNRAEGEVESPRRLRREPGGRVAASRTPPGTASPPVLSRTPDSKQSPRTTKAGCVVVRTGLTRGTSRQAVTTTTNNHTSSSNTVTVSTTFSTSIVPTTTTRKARSNQQASNVVKCITSKKTMETPGPGGCVGGSRGSDFPG</sequence>
<feature type="compositionally biased region" description="Gly residues" evidence="1">
    <location>
        <begin position="1"/>
        <end position="14"/>
    </location>
</feature>
<protein>
    <submittedName>
        <fullName evidence="2">Uncharacterized protein</fullName>
    </submittedName>
</protein>
<feature type="compositionally biased region" description="Basic and acidic residues" evidence="1">
    <location>
        <begin position="200"/>
        <end position="226"/>
    </location>
</feature>